<evidence type="ECO:0000313" key="4">
    <source>
        <dbReference type="EMBL" id="PAS94647.1"/>
    </source>
</evidence>
<dbReference type="GO" id="GO:0003677">
    <property type="term" value="F:DNA binding"/>
    <property type="evidence" value="ECO:0007669"/>
    <property type="project" value="UniProtKB-KW"/>
</dbReference>
<gene>
    <name evidence="3" type="ORF">BGI27_03540</name>
    <name evidence="4" type="ORF">CGU29_02775</name>
</gene>
<evidence type="ECO:0000259" key="2">
    <source>
        <dbReference type="PROSITE" id="PS50943"/>
    </source>
</evidence>
<protein>
    <submittedName>
        <fullName evidence="3 4">Transcriptional regulator</fullName>
    </submittedName>
</protein>
<dbReference type="EMBL" id="MDUX01000007">
    <property type="protein sequence ID" value="KAF7600299.1"/>
    <property type="molecule type" value="Genomic_DNA"/>
</dbReference>
<dbReference type="CDD" id="cd00093">
    <property type="entry name" value="HTH_XRE"/>
    <property type="match status" value="1"/>
</dbReference>
<keyword evidence="6" id="KW-1185">Reference proteome</keyword>
<accession>A0A272EX04</accession>
<dbReference type="Proteomes" id="UP000216107">
    <property type="component" value="Unassembled WGS sequence"/>
</dbReference>
<sequence>MRSSQNTALIEAFANELKARRNILGISQEELAFRSQVNRTFIAKLELAKNQPSLSVLLNIASGLGVELPELLGSTLLRYKTSIRLSSSGEKEDE</sequence>
<evidence type="ECO:0000313" key="5">
    <source>
        <dbReference type="Proteomes" id="UP000216107"/>
    </source>
</evidence>
<evidence type="ECO:0000256" key="1">
    <source>
        <dbReference type="ARBA" id="ARBA00023125"/>
    </source>
</evidence>
<evidence type="ECO:0000313" key="6">
    <source>
        <dbReference type="Proteomes" id="UP000623509"/>
    </source>
</evidence>
<dbReference type="SMART" id="SM00530">
    <property type="entry name" value="HTH_XRE"/>
    <property type="match status" value="1"/>
</dbReference>
<name>A0A272EX04_9RHOO</name>
<dbReference type="PANTHER" id="PTHR46797:SF1">
    <property type="entry name" value="METHYLPHOSPHONATE SYNTHASE"/>
    <property type="match status" value="1"/>
</dbReference>
<dbReference type="Proteomes" id="UP000623509">
    <property type="component" value="Unassembled WGS sequence"/>
</dbReference>
<dbReference type="EMBL" id="NMRN01000005">
    <property type="protein sequence ID" value="PAS94647.1"/>
    <property type="molecule type" value="Genomic_DNA"/>
</dbReference>
<evidence type="ECO:0000313" key="3">
    <source>
        <dbReference type="EMBL" id="KAF7600299.1"/>
    </source>
</evidence>
<dbReference type="GO" id="GO:0003700">
    <property type="term" value="F:DNA-binding transcription factor activity"/>
    <property type="evidence" value="ECO:0007669"/>
    <property type="project" value="TreeGrafter"/>
</dbReference>
<proteinExistence type="predicted"/>
<dbReference type="AlphaFoldDB" id="A0A272EX04"/>
<feature type="domain" description="HTH cro/C1-type" evidence="2">
    <location>
        <begin position="17"/>
        <end position="71"/>
    </location>
</feature>
<reference evidence="4 5" key="2">
    <citation type="submission" date="2017-07" db="EMBL/GenBank/DDBJ databases">
        <title>Candidatus Dactylopiibacterium carminicum, a nitrogen-fixing symbiont of the cochineal insect Dactylopius coccus and Dactylopius opuntiae (Hemiptera: Coccoidea: Dactylopiidae).</title>
        <authorList>
            <person name="Vera A."/>
        </authorList>
    </citation>
    <scope>NUCLEOTIDE SEQUENCE [LARGE SCALE GENOMIC DNA]</scope>
    <source>
        <strain evidence="4 5">NFDCM</strain>
    </source>
</reference>
<comment type="caution">
    <text evidence="4">The sequence shown here is derived from an EMBL/GenBank/DDBJ whole genome shotgun (WGS) entry which is preliminary data.</text>
</comment>
<keyword evidence="1" id="KW-0238">DNA-binding</keyword>
<dbReference type="RefSeq" id="WP_095523534.1">
    <property type="nucleotide sequence ID" value="NZ_MDUX01000007.1"/>
</dbReference>
<dbReference type="InterPro" id="IPR001387">
    <property type="entry name" value="Cro/C1-type_HTH"/>
</dbReference>
<dbReference type="InterPro" id="IPR050807">
    <property type="entry name" value="TransReg_Diox_bact_type"/>
</dbReference>
<dbReference type="InterPro" id="IPR010982">
    <property type="entry name" value="Lambda_DNA-bd_dom_sf"/>
</dbReference>
<reference evidence="3 6" key="1">
    <citation type="submission" date="2016-08" db="EMBL/GenBank/DDBJ databases">
        <title>Candidatus Dactylopiibacterium carminicum genome sequence.</title>
        <authorList>
            <person name="Ramirez-Puebla S.T."/>
            <person name="Ormeno-Orrillo E."/>
            <person name="Vera-Ponce De Leon A."/>
            <person name="Luis L."/>
            <person name="Sanchez-Flores A."/>
            <person name="Monica R."/>
            <person name="Martinez-Romero E."/>
        </authorList>
    </citation>
    <scope>NUCLEOTIDE SEQUENCE [LARGE SCALE GENOMIC DNA]</scope>
    <source>
        <strain evidence="3">END1</strain>
    </source>
</reference>
<dbReference type="Gene3D" id="1.10.260.40">
    <property type="entry name" value="lambda repressor-like DNA-binding domains"/>
    <property type="match status" value="1"/>
</dbReference>
<dbReference type="GO" id="GO:0005829">
    <property type="term" value="C:cytosol"/>
    <property type="evidence" value="ECO:0007669"/>
    <property type="project" value="TreeGrafter"/>
</dbReference>
<dbReference type="PROSITE" id="PS50943">
    <property type="entry name" value="HTH_CROC1"/>
    <property type="match status" value="1"/>
</dbReference>
<dbReference type="OrthoDB" id="8858575at2"/>
<dbReference type="SUPFAM" id="SSF47413">
    <property type="entry name" value="lambda repressor-like DNA-binding domains"/>
    <property type="match status" value="1"/>
</dbReference>
<dbReference type="Pfam" id="PF01381">
    <property type="entry name" value="HTH_3"/>
    <property type="match status" value="1"/>
</dbReference>
<dbReference type="PANTHER" id="PTHR46797">
    <property type="entry name" value="HTH-TYPE TRANSCRIPTIONAL REGULATOR"/>
    <property type="match status" value="1"/>
</dbReference>
<organism evidence="4 5">
    <name type="scientific">Candidatus Dactylopiibacterium carminicum</name>
    <dbReference type="NCBI Taxonomy" id="857335"/>
    <lineage>
        <taxon>Bacteria</taxon>
        <taxon>Pseudomonadati</taxon>
        <taxon>Pseudomonadota</taxon>
        <taxon>Betaproteobacteria</taxon>
        <taxon>Rhodocyclales</taxon>
        <taxon>Rhodocyclaceae</taxon>
        <taxon>Candidatus Dactylopiibacterium</taxon>
    </lineage>
</organism>